<dbReference type="Proteomes" id="UP000680866">
    <property type="component" value="Chromosome"/>
</dbReference>
<feature type="compositionally biased region" description="Acidic residues" evidence="1">
    <location>
        <begin position="46"/>
        <end position="55"/>
    </location>
</feature>
<name>A0A810MW24_9ACTN</name>
<dbReference type="SUPFAM" id="SSF52540">
    <property type="entry name" value="P-loop containing nucleoside triphosphate hydrolases"/>
    <property type="match status" value="1"/>
</dbReference>
<organism evidence="2 3">
    <name type="scientific">Polymorphospora rubra</name>
    <dbReference type="NCBI Taxonomy" id="338584"/>
    <lineage>
        <taxon>Bacteria</taxon>
        <taxon>Bacillati</taxon>
        <taxon>Actinomycetota</taxon>
        <taxon>Actinomycetes</taxon>
        <taxon>Micromonosporales</taxon>
        <taxon>Micromonosporaceae</taxon>
        <taxon>Polymorphospora</taxon>
    </lineage>
</organism>
<evidence type="ECO:0000313" key="2">
    <source>
        <dbReference type="EMBL" id="BCJ65367.1"/>
    </source>
</evidence>
<gene>
    <name evidence="2" type="ORF">Prubr_23880</name>
</gene>
<dbReference type="InterPro" id="IPR027417">
    <property type="entry name" value="P-loop_NTPase"/>
</dbReference>
<dbReference type="EMBL" id="AP023359">
    <property type="protein sequence ID" value="BCJ65367.1"/>
    <property type="molecule type" value="Genomic_DNA"/>
</dbReference>
<keyword evidence="3" id="KW-1185">Reference proteome</keyword>
<proteinExistence type="predicted"/>
<dbReference type="KEGG" id="pry:Prubr_23880"/>
<dbReference type="AlphaFoldDB" id="A0A810MW24"/>
<protein>
    <submittedName>
        <fullName evidence="2">ABC transporter</fullName>
    </submittedName>
</protein>
<feature type="region of interest" description="Disordered" evidence="1">
    <location>
        <begin position="1"/>
        <end position="67"/>
    </location>
</feature>
<sequence length="640" mass="67264">MTTQGDPATDPGVPVVPEPPEDAVGTPTGTTSVNDPEKPDLPAENPPDESPDPEPAEATADDVTTNTSALPDALTRLRTVIDSSAYPLVLPSADDARRVGGALVTQLDDYLLPRLARLDAPLLVVVGGSTGAGKSTLVNSIVQARVTASGVLRPTTRSPVLVANPADTTWFRQGDLLPGLTRTTEPGDDPGTLQLVAAPALPPGLAFLDAPDIDSVVDANRALAGQLLAAADLWLFVTTAARYADAVPWELLRTARLRGTVIALVLDRVPPEAGDEVAAHLSEMLAAHDLAAAPLFVLPETEVDGQGLLPYQVTEPLRDWFQQLAGDAAARAAVVRQTLDGALAALAPAVTTLADAADDQAAAAGVLDERVRTSYRAARRTFEEGLKDGRLLRGEVLARWQEYIGTGEFFRTLEARVGRIRDRLVAALTGRPAPASQLQTAIESQLVTLVRGVAADAAEHAYGGWQSHPAGAALLEPELGRPGPDLPQRAERMVRDWQRGVLELVRAEGGDKRFVARSAAYAVNATGLAVMIAVFASTAFIPTGLEVAAGAGTTVAAQKVLEAVFGDQAVRNMANRSRKDLLDRLEKLLDAEAARYLVRIRAVGPDPGEELRRAAADVETARTAAGLTADAPFTLPGAAR</sequence>
<evidence type="ECO:0000313" key="3">
    <source>
        <dbReference type="Proteomes" id="UP000680866"/>
    </source>
</evidence>
<reference evidence="2" key="1">
    <citation type="submission" date="2020-08" db="EMBL/GenBank/DDBJ databases">
        <title>Whole genome shotgun sequence of Polymorphospora rubra NBRC 101157.</title>
        <authorList>
            <person name="Komaki H."/>
            <person name="Tamura T."/>
        </authorList>
    </citation>
    <scope>NUCLEOTIDE SEQUENCE</scope>
    <source>
        <strain evidence="2">NBRC 101157</strain>
    </source>
</reference>
<dbReference type="Gene3D" id="3.40.50.300">
    <property type="entry name" value="P-loop containing nucleotide triphosphate hydrolases"/>
    <property type="match status" value="1"/>
</dbReference>
<evidence type="ECO:0000256" key="1">
    <source>
        <dbReference type="SAM" id="MobiDB-lite"/>
    </source>
</evidence>
<dbReference type="RefSeq" id="WP_425518006.1">
    <property type="nucleotide sequence ID" value="NZ_AP023359.1"/>
</dbReference>
<accession>A0A810MW24</accession>